<sequence length="76" mass="8432">MSPSEYEYLFILDALERKEPIFPFIVTALKESGLVDVSDEGICLTAAGESLMHSISEHQHPDAQAANDDGHRFGRQ</sequence>
<protein>
    <submittedName>
        <fullName evidence="2">Uncharacterized protein</fullName>
    </submittedName>
</protein>
<reference evidence="2 3" key="1">
    <citation type="submission" date="2021-03" db="EMBL/GenBank/DDBJ databases">
        <title>Complete Genome Sequences of Two Lysobacter Strains Isolated from Sea Water (Lysobacter caseinilyticus) and Soil (Lysobacter helvus) in South Korea.</title>
        <authorList>
            <person name="Watanabe Y."/>
            <person name="Arakawa K."/>
        </authorList>
    </citation>
    <scope>NUCLEOTIDE SEQUENCE [LARGE SCALE GENOMIC DNA]</scope>
    <source>
        <strain evidence="2 3">KVB24</strain>
    </source>
</reference>
<evidence type="ECO:0000256" key="1">
    <source>
        <dbReference type="SAM" id="MobiDB-lite"/>
    </source>
</evidence>
<dbReference type="Proteomes" id="UP000681317">
    <property type="component" value="Chromosome"/>
</dbReference>
<keyword evidence="3" id="KW-1185">Reference proteome</keyword>
<evidence type="ECO:0000313" key="3">
    <source>
        <dbReference type="Proteomes" id="UP000681317"/>
    </source>
</evidence>
<name>A0ABN6FP78_9GAMM</name>
<evidence type="ECO:0000313" key="2">
    <source>
        <dbReference type="EMBL" id="BCT91399.1"/>
    </source>
</evidence>
<feature type="region of interest" description="Disordered" evidence="1">
    <location>
        <begin position="54"/>
        <end position="76"/>
    </location>
</feature>
<proteinExistence type="predicted"/>
<accession>A0ABN6FP78</accession>
<gene>
    <name evidence="2" type="ORF">LYSCAS_04230</name>
</gene>
<dbReference type="EMBL" id="AP024545">
    <property type="protein sequence ID" value="BCT91399.1"/>
    <property type="molecule type" value="Genomic_DNA"/>
</dbReference>
<organism evidence="2 3">
    <name type="scientific">Noviluteimonas caseinilytica</name>
    <dbReference type="NCBI Taxonomy" id="2675101"/>
    <lineage>
        <taxon>Bacteria</taxon>
        <taxon>Pseudomonadati</taxon>
        <taxon>Pseudomonadota</taxon>
        <taxon>Gammaproteobacteria</taxon>
        <taxon>Lysobacterales</taxon>
        <taxon>Lysobacteraceae</taxon>
        <taxon>Noviluteimonas</taxon>
    </lineage>
</organism>
<dbReference type="RefSeq" id="WP_213435402.1">
    <property type="nucleotide sequence ID" value="NZ_AP024545.1"/>
</dbReference>